<feature type="signal peptide" evidence="2">
    <location>
        <begin position="1"/>
        <end position="18"/>
    </location>
</feature>
<proteinExistence type="predicted"/>
<dbReference type="OrthoDB" id="5909129at2759"/>
<keyword evidence="2" id="KW-0732">Signal</keyword>
<feature type="compositionally biased region" description="Acidic residues" evidence="1">
    <location>
        <begin position="336"/>
        <end position="352"/>
    </location>
</feature>
<gene>
    <name evidence="3" type="ORF">Mgra_00008075</name>
</gene>
<evidence type="ECO:0000256" key="2">
    <source>
        <dbReference type="SAM" id="SignalP"/>
    </source>
</evidence>
<evidence type="ECO:0000256" key="1">
    <source>
        <dbReference type="SAM" id="MobiDB-lite"/>
    </source>
</evidence>
<sequence length="352" mass="41112">MKLLPILLFLLFIINSEAKLSSCRSCNSVMTIPSITTRRSKIHDEKIFNRININPIYEKAPTLGGKTNTDIEGFQNSIKIKQFTNSLPKITMSNNNNDDAQKYFYAMKAFRAEILNLKNCDFFSSLNNFCKKDQKIREFNIYVKNLIENENEKNKLKKYGGLEGLGKKVNVEQINNDEKNLGEQFSKYTYEKYNDLDKAIRESSSVLNNIKVFNLMPVVSFLRILQFCATIKHSFKLYKINKSTQSVIIYCKYYVLPEAREILNFAKIEYKFGKFAIKIDNKNEKLIKVDDWLVEEEEVEVKEKINIVKPKPFGIKGKSKVKERLETINEGKKEGEEEEEEEDKENEEELFD</sequence>
<dbReference type="AlphaFoldDB" id="A0A8S9ZGR7"/>
<feature type="chain" id="PRO_5035853753" evidence="2">
    <location>
        <begin position="19"/>
        <end position="352"/>
    </location>
</feature>
<organism evidence="3 4">
    <name type="scientific">Meloidogyne graminicola</name>
    <dbReference type="NCBI Taxonomy" id="189291"/>
    <lineage>
        <taxon>Eukaryota</taxon>
        <taxon>Metazoa</taxon>
        <taxon>Ecdysozoa</taxon>
        <taxon>Nematoda</taxon>
        <taxon>Chromadorea</taxon>
        <taxon>Rhabditida</taxon>
        <taxon>Tylenchina</taxon>
        <taxon>Tylenchomorpha</taxon>
        <taxon>Tylenchoidea</taxon>
        <taxon>Meloidogynidae</taxon>
        <taxon>Meloidogyninae</taxon>
        <taxon>Meloidogyne</taxon>
    </lineage>
</organism>
<comment type="caution">
    <text evidence="3">The sequence shown here is derived from an EMBL/GenBank/DDBJ whole genome shotgun (WGS) entry which is preliminary data.</text>
</comment>
<keyword evidence="4" id="KW-1185">Reference proteome</keyword>
<feature type="region of interest" description="Disordered" evidence="1">
    <location>
        <begin position="327"/>
        <end position="352"/>
    </location>
</feature>
<protein>
    <submittedName>
        <fullName evidence="3">Uncharacterized protein</fullName>
    </submittedName>
</protein>
<accession>A0A8S9ZGR7</accession>
<name>A0A8S9ZGR7_9BILA</name>
<dbReference type="EMBL" id="JABEBT010000101">
    <property type="protein sequence ID" value="KAF7632475.1"/>
    <property type="molecule type" value="Genomic_DNA"/>
</dbReference>
<evidence type="ECO:0000313" key="4">
    <source>
        <dbReference type="Proteomes" id="UP000605970"/>
    </source>
</evidence>
<reference evidence="3" key="1">
    <citation type="journal article" date="2020" name="Ecol. Evol.">
        <title>Genome structure and content of the rice root-knot nematode (Meloidogyne graminicola).</title>
        <authorList>
            <person name="Phan N.T."/>
            <person name="Danchin E.G.J."/>
            <person name="Klopp C."/>
            <person name="Perfus-Barbeoch L."/>
            <person name="Kozlowski D.K."/>
            <person name="Koutsovoulos G.D."/>
            <person name="Lopez-Roques C."/>
            <person name="Bouchez O."/>
            <person name="Zahm M."/>
            <person name="Besnard G."/>
            <person name="Bellafiore S."/>
        </authorList>
    </citation>
    <scope>NUCLEOTIDE SEQUENCE</scope>
    <source>
        <strain evidence="3">VN-18</strain>
    </source>
</reference>
<dbReference type="Proteomes" id="UP000605970">
    <property type="component" value="Unassembled WGS sequence"/>
</dbReference>
<evidence type="ECO:0000313" key="3">
    <source>
        <dbReference type="EMBL" id="KAF7632475.1"/>
    </source>
</evidence>